<dbReference type="RefSeq" id="WP_151556934.1">
    <property type="nucleotide sequence ID" value="NZ_WBMT01000001.1"/>
</dbReference>
<dbReference type="Proteomes" id="UP000468735">
    <property type="component" value="Unassembled WGS sequence"/>
</dbReference>
<dbReference type="OrthoDB" id="9148135at2"/>
<organism evidence="1 2">
    <name type="scientific">Actinomadura rudentiformis</name>
    <dbReference type="NCBI Taxonomy" id="359158"/>
    <lineage>
        <taxon>Bacteria</taxon>
        <taxon>Bacillati</taxon>
        <taxon>Actinomycetota</taxon>
        <taxon>Actinomycetes</taxon>
        <taxon>Streptosporangiales</taxon>
        <taxon>Thermomonosporaceae</taxon>
        <taxon>Actinomadura</taxon>
    </lineage>
</organism>
<name>A0A6H9YUI8_9ACTN</name>
<dbReference type="EMBL" id="WBMT01000001">
    <property type="protein sequence ID" value="KAB2352277.1"/>
    <property type="molecule type" value="Genomic_DNA"/>
</dbReference>
<dbReference type="InterPro" id="IPR009351">
    <property type="entry name" value="AlkZ-like"/>
</dbReference>
<dbReference type="Pfam" id="PF06224">
    <property type="entry name" value="AlkZ-like"/>
    <property type="match status" value="1"/>
</dbReference>
<keyword evidence="2" id="KW-1185">Reference proteome</keyword>
<gene>
    <name evidence="1" type="ORF">F8566_00805</name>
</gene>
<proteinExistence type="predicted"/>
<accession>A0A6H9YUI8</accession>
<dbReference type="AlphaFoldDB" id="A0A6H9YUI8"/>
<reference evidence="1 2" key="1">
    <citation type="submission" date="2019-09" db="EMBL/GenBank/DDBJ databases">
        <title>Actinomadura physcomitrii sp. nov., a novel actinomycete isolated from moss [Physcomitrium sphaericum (Ludw) Fuernr].</title>
        <authorList>
            <person name="Zhuang X."/>
            <person name="Liu C."/>
        </authorList>
    </citation>
    <scope>NUCLEOTIDE SEQUENCE [LARGE SCALE GENOMIC DNA]</scope>
    <source>
        <strain evidence="1 2">HMC1</strain>
    </source>
</reference>
<evidence type="ECO:0000313" key="2">
    <source>
        <dbReference type="Proteomes" id="UP000468735"/>
    </source>
</evidence>
<evidence type="ECO:0000313" key="1">
    <source>
        <dbReference type="EMBL" id="KAB2352277.1"/>
    </source>
</evidence>
<comment type="caution">
    <text evidence="1">The sequence shown here is derived from an EMBL/GenBank/DDBJ whole genome shotgun (WGS) entry which is preliminary data.</text>
</comment>
<protein>
    <submittedName>
        <fullName evidence="1">Uncharacterized protein</fullName>
    </submittedName>
</protein>
<sequence>MTDVLSRRRLNRATPARQYPLERAPVREIDAIEHLGGCSRRPVHPVRWARGPPPRLPPDDLFGLAERREVVRLHMMRNTVHLVNAGNCLDWRARFSRLHAAEYSAHFREGIGDLDPG</sequence>